<dbReference type="Pfam" id="PF07727">
    <property type="entry name" value="RVT_2"/>
    <property type="match status" value="1"/>
</dbReference>
<feature type="compositionally biased region" description="Acidic residues" evidence="1">
    <location>
        <begin position="34"/>
        <end position="44"/>
    </location>
</feature>
<protein>
    <submittedName>
        <fullName evidence="3">Retrovirus-related Pol polyprotein from transposon TNT 1-94</fullName>
    </submittedName>
</protein>
<dbReference type="InterPro" id="IPR013103">
    <property type="entry name" value="RVT_2"/>
</dbReference>
<dbReference type="AlphaFoldDB" id="A0A151U4L5"/>
<keyword evidence="4" id="KW-1185">Reference proteome</keyword>
<name>A0A151U4L5_CAJCA</name>
<accession>A0A151U4L5</accession>
<gene>
    <name evidence="3" type="ORF">KK1_006941</name>
</gene>
<dbReference type="EMBL" id="CM003604">
    <property type="protein sequence ID" value="KYP74269.1"/>
    <property type="molecule type" value="Genomic_DNA"/>
</dbReference>
<dbReference type="Gramene" id="C.cajan_06751.t">
    <property type="protein sequence ID" value="C.cajan_06751.t.cds1"/>
    <property type="gene ID" value="C.cajan_06751"/>
</dbReference>
<dbReference type="STRING" id="3821.A0A151U4L5"/>
<evidence type="ECO:0000313" key="4">
    <source>
        <dbReference type="Proteomes" id="UP000075243"/>
    </source>
</evidence>
<evidence type="ECO:0000313" key="3">
    <source>
        <dbReference type="EMBL" id="KYP74269.1"/>
    </source>
</evidence>
<feature type="domain" description="Reverse transcriptase Ty1/copia-type" evidence="2">
    <location>
        <begin position="128"/>
        <end position="172"/>
    </location>
</feature>
<evidence type="ECO:0000256" key="1">
    <source>
        <dbReference type="SAM" id="MobiDB-lite"/>
    </source>
</evidence>
<proteinExistence type="predicted"/>
<organism evidence="3 4">
    <name type="scientific">Cajanus cajan</name>
    <name type="common">Pigeon pea</name>
    <name type="synonym">Cajanus indicus</name>
    <dbReference type="NCBI Taxonomy" id="3821"/>
    <lineage>
        <taxon>Eukaryota</taxon>
        <taxon>Viridiplantae</taxon>
        <taxon>Streptophyta</taxon>
        <taxon>Embryophyta</taxon>
        <taxon>Tracheophyta</taxon>
        <taxon>Spermatophyta</taxon>
        <taxon>Magnoliopsida</taxon>
        <taxon>eudicotyledons</taxon>
        <taxon>Gunneridae</taxon>
        <taxon>Pentapetalae</taxon>
        <taxon>rosids</taxon>
        <taxon>fabids</taxon>
        <taxon>Fabales</taxon>
        <taxon>Fabaceae</taxon>
        <taxon>Papilionoideae</taxon>
        <taxon>50 kb inversion clade</taxon>
        <taxon>NPAAA clade</taxon>
        <taxon>indigoferoid/millettioid clade</taxon>
        <taxon>Phaseoleae</taxon>
        <taxon>Cajanus</taxon>
    </lineage>
</organism>
<dbReference type="Proteomes" id="UP000075243">
    <property type="component" value="Chromosome 2"/>
</dbReference>
<sequence>MLDGNTENGREKTHIEVEASTTRLKENHLIDSYDASDDTSDEAEQAASDSRGLKCAVNDYQLVRDRERRVPKPIRRFGQANLICYALNVAKEIEGTNEPRNFREAQESSEKQQWKCAMEEELESLRKNNTWRLVDLPKDQKIVGCKWVFKKKDRIPGVEKSRFKVRLVAKGFT</sequence>
<reference evidence="3 4" key="1">
    <citation type="journal article" date="2012" name="Nat. Biotechnol.">
        <title>Draft genome sequence of pigeonpea (Cajanus cajan), an orphan legume crop of resource-poor farmers.</title>
        <authorList>
            <person name="Varshney R.K."/>
            <person name="Chen W."/>
            <person name="Li Y."/>
            <person name="Bharti A.K."/>
            <person name="Saxena R.K."/>
            <person name="Schlueter J.A."/>
            <person name="Donoghue M.T."/>
            <person name="Azam S."/>
            <person name="Fan G."/>
            <person name="Whaley A.M."/>
            <person name="Farmer A.D."/>
            <person name="Sheridan J."/>
            <person name="Iwata A."/>
            <person name="Tuteja R."/>
            <person name="Penmetsa R.V."/>
            <person name="Wu W."/>
            <person name="Upadhyaya H.D."/>
            <person name="Yang S.P."/>
            <person name="Shah T."/>
            <person name="Saxena K.B."/>
            <person name="Michael T."/>
            <person name="McCombie W.R."/>
            <person name="Yang B."/>
            <person name="Zhang G."/>
            <person name="Yang H."/>
            <person name="Wang J."/>
            <person name="Spillane C."/>
            <person name="Cook D.R."/>
            <person name="May G.D."/>
            <person name="Xu X."/>
            <person name="Jackson S.A."/>
        </authorList>
    </citation>
    <scope>NUCLEOTIDE SEQUENCE [LARGE SCALE GENOMIC DNA]</scope>
    <source>
        <strain evidence="4">cv. Asha</strain>
    </source>
</reference>
<evidence type="ECO:0000259" key="2">
    <source>
        <dbReference type="Pfam" id="PF07727"/>
    </source>
</evidence>
<feature type="compositionally biased region" description="Basic and acidic residues" evidence="1">
    <location>
        <begin position="8"/>
        <end position="31"/>
    </location>
</feature>
<feature type="region of interest" description="Disordered" evidence="1">
    <location>
        <begin position="1"/>
        <end position="50"/>
    </location>
</feature>